<evidence type="ECO:0000256" key="5">
    <source>
        <dbReference type="ARBA" id="ARBA00023235"/>
    </source>
</evidence>
<dbReference type="AlphaFoldDB" id="A0A7X1KAY6"/>
<evidence type="ECO:0000256" key="3">
    <source>
        <dbReference type="ARBA" id="ARBA00022832"/>
    </source>
</evidence>
<dbReference type="PANTHER" id="PTHR43149:SF1">
    <property type="entry name" value="DELTA(3,5)-DELTA(2,4)-DIENOYL-COA ISOMERASE, MITOCHONDRIAL"/>
    <property type="match status" value="1"/>
</dbReference>
<dbReference type="RefSeq" id="WP_185682076.1">
    <property type="nucleotide sequence ID" value="NZ_JACLAU010000002.1"/>
</dbReference>
<dbReference type="PANTHER" id="PTHR43149">
    <property type="entry name" value="ENOYL-COA HYDRATASE"/>
    <property type="match status" value="1"/>
</dbReference>
<dbReference type="InterPro" id="IPR029045">
    <property type="entry name" value="ClpP/crotonase-like_dom_sf"/>
</dbReference>
<comment type="pathway">
    <text evidence="1">Lipid metabolism; fatty acid beta-oxidation.</text>
</comment>
<dbReference type="InterPro" id="IPR018376">
    <property type="entry name" value="Enoyl-CoA_hyd/isom_CS"/>
</dbReference>
<organism evidence="7 8">
    <name type="scientific">Novosphingobium aerophilum</name>
    <dbReference type="NCBI Taxonomy" id="2839843"/>
    <lineage>
        <taxon>Bacteria</taxon>
        <taxon>Pseudomonadati</taxon>
        <taxon>Pseudomonadota</taxon>
        <taxon>Alphaproteobacteria</taxon>
        <taxon>Sphingomonadales</taxon>
        <taxon>Sphingomonadaceae</taxon>
        <taxon>Novosphingobium</taxon>
    </lineage>
</organism>
<dbReference type="Gene3D" id="3.90.226.10">
    <property type="entry name" value="2-enoyl-CoA Hydratase, Chain A, domain 1"/>
    <property type="match status" value="1"/>
</dbReference>
<comment type="similarity">
    <text evidence="2 6">Belongs to the enoyl-CoA hydratase/isomerase family.</text>
</comment>
<evidence type="ECO:0000256" key="4">
    <source>
        <dbReference type="ARBA" id="ARBA00023098"/>
    </source>
</evidence>
<comment type="caution">
    <text evidence="7">The sequence shown here is derived from an EMBL/GenBank/DDBJ whole genome shotgun (WGS) entry which is preliminary data.</text>
</comment>
<dbReference type="SUPFAM" id="SSF52096">
    <property type="entry name" value="ClpP/crotonase"/>
    <property type="match status" value="1"/>
</dbReference>
<gene>
    <name evidence="7" type="ORF">H7F49_02980</name>
</gene>
<dbReference type="UniPathway" id="UPA00659"/>
<evidence type="ECO:0000256" key="1">
    <source>
        <dbReference type="ARBA" id="ARBA00005005"/>
    </source>
</evidence>
<sequence length="261" mass="28284">MSDDRVVMTVRDGIAEVRLNRPDKLNAVDEAQFHAIAATIDDLAGRTDVRCVVLSGEGRAFCGGVDLQSLAGLPGLNDLAERTHGEANLFQHVCWGWRQLPMPVIAVVHGYAFGAGCQIMLGADIRILAPDAEVSMMEIRWGIVPDMAGFALARGLVRDDLLRELIFTGRRVKADEALAIGLATHLSADPLGQAMELATRIAASSPDAVRAAKRLCNLPWETADAAVLLAEAREQQTLMRSDNHREALRAAAEGRAPRYRD</sequence>
<dbReference type="NCBIfam" id="NF005699">
    <property type="entry name" value="PRK07509.1"/>
    <property type="match status" value="1"/>
</dbReference>
<evidence type="ECO:0000256" key="2">
    <source>
        <dbReference type="ARBA" id="ARBA00005254"/>
    </source>
</evidence>
<dbReference type="InterPro" id="IPR014748">
    <property type="entry name" value="Enoyl-CoA_hydra_C"/>
</dbReference>
<dbReference type="Proteomes" id="UP000520156">
    <property type="component" value="Unassembled WGS sequence"/>
</dbReference>
<keyword evidence="4" id="KW-0443">Lipid metabolism</keyword>
<dbReference type="InterPro" id="IPR045002">
    <property type="entry name" value="Ech1-like"/>
</dbReference>
<dbReference type="InterPro" id="IPR001753">
    <property type="entry name" value="Enoyl-CoA_hydra/iso"/>
</dbReference>
<dbReference type="Pfam" id="PF00378">
    <property type="entry name" value="ECH_1"/>
    <property type="match status" value="1"/>
</dbReference>
<evidence type="ECO:0000256" key="6">
    <source>
        <dbReference type="RuleBase" id="RU003707"/>
    </source>
</evidence>
<keyword evidence="5" id="KW-0413">Isomerase</keyword>
<dbReference type="EMBL" id="JACLAU010000002">
    <property type="protein sequence ID" value="MBC2650658.1"/>
    <property type="molecule type" value="Genomic_DNA"/>
</dbReference>
<accession>A0A7X1KAY6</accession>
<keyword evidence="8" id="KW-1185">Reference proteome</keyword>
<reference evidence="7 8" key="1">
    <citation type="submission" date="2020-08" db="EMBL/GenBank/DDBJ databases">
        <title>The genome sequence of Novosphingobium flavum 4Y4.</title>
        <authorList>
            <person name="Liu Y."/>
        </authorList>
    </citation>
    <scope>NUCLEOTIDE SEQUENCE [LARGE SCALE GENOMIC DNA]</scope>
    <source>
        <strain evidence="7 8">4Y4</strain>
    </source>
</reference>
<name>A0A7X1KAY6_9SPHN</name>
<keyword evidence="3" id="KW-0276">Fatty acid metabolism</keyword>
<dbReference type="CDD" id="cd06558">
    <property type="entry name" value="crotonase-like"/>
    <property type="match status" value="1"/>
</dbReference>
<proteinExistence type="inferred from homology"/>
<dbReference type="PROSITE" id="PS00166">
    <property type="entry name" value="ENOYL_COA_HYDRATASE"/>
    <property type="match status" value="1"/>
</dbReference>
<protein>
    <submittedName>
        <fullName evidence="7">Crotonase/enoyl-CoA hydratase family protein</fullName>
    </submittedName>
</protein>
<dbReference type="GO" id="GO:0016853">
    <property type="term" value="F:isomerase activity"/>
    <property type="evidence" value="ECO:0007669"/>
    <property type="project" value="UniProtKB-KW"/>
</dbReference>
<dbReference type="GO" id="GO:0006635">
    <property type="term" value="P:fatty acid beta-oxidation"/>
    <property type="evidence" value="ECO:0007669"/>
    <property type="project" value="UniProtKB-UniPathway"/>
</dbReference>
<evidence type="ECO:0000313" key="7">
    <source>
        <dbReference type="EMBL" id="MBC2650658.1"/>
    </source>
</evidence>
<dbReference type="Gene3D" id="1.10.12.10">
    <property type="entry name" value="Lyase 2-enoyl-coa Hydratase, Chain A, domain 2"/>
    <property type="match status" value="1"/>
</dbReference>
<evidence type="ECO:0000313" key="8">
    <source>
        <dbReference type="Proteomes" id="UP000520156"/>
    </source>
</evidence>